<dbReference type="OrthoDB" id="9808843at2"/>
<sequence length="165" mass="17512">MPDPVAAGWAALAGGRWQDAAEAFTAVVAQDATAEALHGLGTALWWLGQQRRHVELLTAAFAGYRRNRDHASAVLVALDLCCTFKSNYGDVAVAAGWLRRAERLASEGVPRAWVQVMRAYLAPADPGALDRARSALDAGVRHGDTDLELCALSTIGHALVLAGRV</sequence>
<evidence type="ECO:0000313" key="1">
    <source>
        <dbReference type="EMBL" id="GEL16752.1"/>
    </source>
</evidence>
<reference evidence="1 2" key="1">
    <citation type="submission" date="2019-07" db="EMBL/GenBank/DDBJ databases">
        <title>Whole genome shotgun sequence of Pseudonocardia asaccharolytica NBRC 16224.</title>
        <authorList>
            <person name="Hosoyama A."/>
            <person name="Uohara A."/>
            <person name="Ohji S."/>
            <person name="Ichikawa N."/>
        </authorList>
    </citation>
    <scope>NUCLEOTIDE SEQUENCE [LARGE SCALE GENOMIC DNA]</scope>
    <source>
        <strain evidence="1 2">NBRC 16224</strain>
    </source>
</reference>
<protein>
    <recommendedName>
        <fullName evidence="3">MalT-like TPR region domain-containing protein</fullName>
    </recommendedName>
</protein>
<evidence type="ECO:0000313" key="2">
    <source>
        <dbReference type="Proteomes" id="UP000321328"/>
    </source>
</evidence>
<dbReference type="STRING" id="1123024.GCA_000423625_02022"/>
<dbReference type="InterPro" id="IPR011990">
    <property type="entry name" value="TPR-like_helical_dom_sf"/>
</dbReference>
<dbReference type="Gene3D" id="1.25.40.10">
    <property type="entry name" value="Tetratricopeptide repeat domain"/>
    <property type="match status" value="1"/>
</dbReference>
<name>A0A511CW10_9PSEU</name>
<comment type="caution">
    <text evidence="1">The sequence shown here is derived from an EMBL/GenBank/DDBJ whole genome shotgun (WGS) entry which is preliminary data.</text>
</comment>
<organism evidence="1 2">
    <name type="scientific">Pseudonocardia asaccharolytica DSM 44247 = NBRC 16224</name>
    <dbReference type="NCBI Taxonomy" id="1123024"/>
    <lineage>
        <taxon>Bacteria</taxon>
        <taxon>Bacillati</taxon>
        <taxon>Actinomycetota</taxon>
        <taxon>Actinomycetes</taxon>
        <taxon>Pseudonocardiales</taxon>
        <taxon>Pseudonocardiaceae</taxon>
        <taxon>Pseudonocardia</taxon>
    </lineage>
</organism>
<dbReference type="Proteomes" id="UP000321328">
    <property type="component" value="Unassembled WGS sequence"/>
</dbReference>
<accession>A0A511CW10</accession>
<keyword evidence="2" id="KW-1185">Reference proteome</keyword>
<gene>
    <name evidence="1" type="ORF">PA7_05890</name>
</gene>
<dbReference type="RefSeq" id="WP_051232737.1">
    <property type="nucleotide sequence ID" value="NZ_AUII01000007.1"/>
</dbReference>
<evidence type="ECO:0008006" key="3">
    <source>
        <dbReference type="Google" id="ProtNLM"/>
    </source>
</evidence>
<dbReference type="EMBL" id="BJVI01000003">
    <property type="protein sequence ID" value="GEL16752.1"/>
    <property type="molecule type" value="Genomic_DNA"/>
</dbReference>
<dbReference type="SUPFAM" id="SSF48452">
    <property type="entry name" value="TPR-like"/>
    <property type="match status" value="1"/>
</dbReference>
<dbReference type="AlphaFoldDB" id="A0A511CW10"/>
<proteinExistence type="predicted"/>